<protein>
    <submittedName>
        <fullName evidence="1">Uncharacterized protein</fullName>
    </submittedName>
</protein>
<evidence type="ECO:0000313" key="2">
    <source>
        <dbReference type="Proteomes" id="UP000061432"/>
    </source>
</evidence>
<name>A0A0C6FTB2_9HYPH</name>
<reference evidence="1 2" key="1">
    <citation type="journal article" date="2015" name="Genome Announc.">
        <title>Complete Genome Sequence of Methylobacterium aquaticum Strain 22A, Isolated from Racomitrium japonicum Moss.</title>
        <authorList>
            <person name="Tani A."/>
            <person name="Ogura Y."/>
            <person name="Hayashi T."/>
            <person name="Kimbara K."/>
        </authorList>
    </citation>
    <scope>NUCLEOTIDE SEQUENCE [LARGE SCALE GENOMIC DNA]</scope>
    <source>
        <strain evidence="1 2">MA-22A</strain>
        <plasmid evidence="2">Plasmid pMaq22A_3p DNA</plasmid>
    </source>
</reference>
<gene>
    <name evidence="1" type="ORF">Maq22A_3p50305</name>
</gene>
<proteinExistence type="predicted"/>
<sequence>MSARLAGCAEAGEGRAVSPARRARVRIERILETYLRAALHLKRLRAWCERKISDWCGKYRVLVPEIQKF</sequence>
<dbReference type="AlphaFoldDB" id="A0A0C6FTB2"/>
<organism evidence="1 2">
    <name type="scientific">Methylobacterium aquaticum</name>
    <dbReference type="NCBI Taxonomy" id="270351"/>
    <lineage>
        <taxon>Bacteria</taxon>
        <taxon>Pseudomonadati</taxon>
        <taxon>Pseudomonadota</taxon>
        <taxon>Alphaproteobacteria</taxon>
        <taxon>Hyphomicrobiales</taxon>
        <taxon>Methylobacteriaceae</taxon>
        <taxon>Methylobacterium</taxon>
    </lineage>
</organism>
<dbReference type="KEGG" id="maqu:Maq22A_3p50305"/>
<reference evidence="2" key="2">
    <citation type="submission" date="2015-01" db="EMBL/GenBank/DDBJ databases">
        <title>Complete genome sequence of Methylobacterium aquaticum strain 22A.</title>
        <authorList>
            <person name="Tani A."/>
            <person name="Ogura Y."/>
            <person name="Hayashi T."/>
        </authorList>
    </citation>
    <scope>NUCLEOTIDE SEQUENCE [LARGE SCALE GENOMIC DNA]</scope>
    <source>
        <strain evidence="2">MA-22A</strain>
        <plasmid evidence="2">Plasmid pMaq22A_3p DNA</plasmid>
    </source>
</reference>
<dbReference type="EMBL" id="AP014707">
    <property type="protein sequence ID" value="BAQ50312.1"/>
    <property type="molecule type" value="Genomic_DNA"/>
</dbReference>
<dbReference type="Proteomes" id="UP000061432">
    <property type="component" value="Plasmid pMaq22A_3p"/>
</dbReference>
<keyword evidence="1" id="KW-0614">Plasmid</keyword>
<geneLocation type="plasmid" evidence="2">
    <name>pMaq22A_3p DNA</name>
</geneLocation>
<accession>A0A0C6FTB2</accession>
<evidence type="ECO:0000313" key="1">
    <source>
        <dbReference type="EMBL" id="BAQ50312.1"/>
    </source>
</evidence>